<proteinExistence type="predicted"/>
<dbReference type="InterPro" id="IPR025202">
    <property type="entry name" value="PLD-like_dom"/>
</dbReference>
<reference evidence="3 4" key="1">
    <citation type="submission" date="2024-02" db="EMBL/GenBank/DDBJ databases">
        <title>Haloferula sargassicola NBRC 104335.</title>
        <authorList>
            <person name="Ichikawa N."/>
            <person name="Katano-Makiyama Y."/>
            <person name="Hidaka K."/>
        </authorList>
    </citation>
    <scope>NUCLEOTIDE SEQUENCE [LARGE SCALE GENOMIC DNA]</scope>
    <source>
        <strain evidence="3 4">NBRC 104335</strain>
    </source>
</reference>
<evidence type="ECO:0000256" key="1">
    <source>
        <dbReference type="SAM" id="Phobius"/>
    </source>
</evidence>
<dbReference type="SUPFAM" id="SSF56024">
    <property type="entry name" value="Phospholipase D/nuclease"/>
    <property type="match status" value="2"/>
</dbReference>
<evidence type="ECO:0000313" key="3">
    <source>
        <dbReference type="EMBL" id="GAA5481164.1"/>
    </source>
</evidence>
<comment type="caution">
    <text evidence="3">The sequence shown here is derived from an EMBL/GenBank/DDBJ whole genome shotgun (WGS) entry which is preliminary data.</text>
</comment>
<dbReference type="RefSeq" id="WP_353565321.1">
    <property type="nucleotide sequence ID" value="NZ_BAABRI010000002.1"/>
</dbReference>
<dbReference type="Proteomes" id="UP001476282">
    <property type="component" value="Unassembled WGS sequence"/>
</dbReference>
<dbReference type="PANTHER" id="PTHR21248">
    <property type="entry name" value="CARDIOLIPIN SYNTHASE"/>
    <property type="match status" value="1"/>
</dbReference>
<feature type="domain" description="PLD phosphodiesterase" evidence="2">
    <location>
        <begin position="342"/>
        <end position="369"/>
    </location>
</feature>
<keyword evidence="1" id="KW-0472">Membrane</keyword>
<dbReference type="SMART" id="SM00155">
    <property type="entry name" value="PLDc"/>
    <property type="match status" value="2"/>
</dbReference>
<sequence>MHDPVMLGLGPFSWLELALMVALAAVAFAFWRLTRHQECGFVGEAGPDITGGLRAMAGSTHGHLIEGNAVTLIQNEAFFDEIEQAIDAAEKTVHFETFLWHADEAGERVTRMLERAARRGVTVRVLIDASGSGKLPVKNDKRLEEAGARVCRFHRWRLATLGRLNIRDHRKILVVDGRLAFVGGHCVSNNWLKDEPDFPRFRDITARIRGPLVAKVQSCFFENWTERSGEVFVDETTFPELEPEGEVTGHVAYVRCDQTPAAVQVLHHLAVGYARKRIWIQNPYFMPDRRGADMLIHAAKRGVEVRLMVPDLTATDSPVVSRAGRRHFTELLNAGVKIYLYQKTLLHQKVLTVDGLWAAVGSSNFDDRSFEINDEITIGYADERIARELEETFERDLEECKVVDLDWWKGRPLKEKVLTRVLSVFGEQF</sequence>
<keyword evidence="1" id="KW-1133">Transmembrane helix</keyword>
<feature type="transmembrane region" description="Helical" evidence="1">
    <location>
        <begin position="12"/>
        <end position="31"/>
    </location>
</feature>
<keyword evidence="1" id="KW-0812">Transmembrane</keyword>
<dbReference type="CDD" id="cd09112">
    <property type="entry name" value="PLDc_CLS_2"/>
    <property type="match status" value="1"/>
</dbReference>
<evidence type="ECO:0000313" key="4">
    <source>
        <dbReference type="Proteomes" id="UP001476282"/>
    </source>
</evidence>
<organism evidence="3 4">
    <name type="scientific">Haloferula sargassicola</name>
    <dbReference type="NCBI Taxonomy" id="490096"/>
    <lineage>
        <taxon>Bacteria</taxon>
        <taxon>Pseudomonadati</taxon>
        <taxon>Verrucomicrobiota</taxon>
        <taxon>Verrucomicrobiia</taxon>
        <taxon>Verrucomicrobiales</taxon>
        <taxon>Verrucomicrobiaceae</taxon>
        <taxon>Haloferula</taxon>
    </lineage>
</organism>
<feature type="domain" description="PLD phosphodiesterase" evidence="2">
    <location>
        <begin position="164"/>
        <end position="191"/>
    </location>
</feature>
<dbReference type="PANTHER" id="PTHR21248:SF22">
    <property type="entry name" value="PHOSPHOLIPASE D"/>
    <property type="match status" value="1"/>
</dbReference>
<dbReference type="InterPro" id="IPR001736">
    <property type="entry name" value="PLipase_D/transphosphatidylase"/>
</dbReference>
<dbReference type="EMBL" id="BAABRI010000002">
    <property type="protein sequence ID" value="GAA5481164.1"/>
    <property type="molecule type" value="Genomic_DNA"/>
</dbReference>
<evidence type="ECO:0000259" key="2">
    <source>
        <dbReference type="PROSITE" id="PS50035"/>
    </source>
</evidence>
<name>A0ABP9UIM1_9BACT</name>
<dbReference type="Pfam" id="PF13091">
    <property type="entry name" value="PLDc_2"/>
    <property type="match status" value="2"/>
</dbReference>
<gene>
    <name evidence="3" type="primary">clsA_1</name>
    <name evidence="3" type="ORF">Hsar01_00371</name>
</gene>
<protein>
    <submittedName>
        <fullName evidence="3">Cardiolipin synthase A</fullName>
    </submittedName>
</protein>
<dbReference type="PROSITE" id="PS50035">
    <property type="entry name" value="PLD"/>
    <property type="match status" value="2"/>
</dbReference>
<dbReference type="CDD" id="cd09110">
    <property type="entry name" value="PLDc_CLS_1"/>
    <property type="match status" value="1"/>
</dbReference>
<keyword evidence="4" id="KW-1185">Reference proteome</keyword>
<dbReference type="Gene3D" id="3.30.870.10">
    <property type="entry name" value="Endonuclease Chain A"/>
    <property type="match status" value="2"/>
</dbReference>
<accession>A0ABP9UIM1</accession>